<dbReference type="KEGG" id="sgs:AVL59_19470"/>
<sequence length="159" mass="17130">MTSVRSVPRPRSPLPRIALLAGLVWAVAACGDESWSGRAAQSSSTAWKEPSAYTYTLDSTGGERLLTGTFRVSVRDGKVTHAVGLDEESRRVVQRSPGAVPTIGRLVKELEQARHDGADTAEAEYSTVGHPLRITLDPDANAVDEEARYVIRDYTPGPA</sequence>
<gene>
    <name evidence="1" type="ORF">AVL59_19470</name>
    <name evidence="2" type="ORF">J2Z21_002675</name>
</gene>
<organism evidence="1 3">
    <name type="scientific">Streptomyces griseochromogenes</name>
    <dbReference type="NCBI Taxonomy" id="68214"/>
    <lineage>
        <taxon>Bacteria</taxon>
        <taxon>Bacillati</taxon>
        <taxon>Actinomycetota</taxon>
        <taxon>Actinomycetes</taxon>
        <taxon>Kitasatosporales</taxon>
        <taxon>Streptomycetaceae</taxon>
        <taxon>Streptomyces</taxon>
    </lineage>
</organism>
<dbReference type="STRING" id="68214.AVL59_19470"/>
<keyword evidence="4" id="KW-1185">Reference proteome</keyword>
<evidence type="ECO:0000313" key="3">
    <source>
        <dbReference type="Proteomes" id="UP000092659"/>
    </source>
</evidence>
<dbReference type="Proteomes" id="UP000092659">
    <property type="component" value="Chromosome"/>
</dbReference>
<evidence type="ECO:0000313" key="4">
    <source>
        <dbReference type="Proteomes" id="UP001519309"/>
    </source>
</evidence>
<evidence type="ECO:0000313" key="1">
    <source>
        <dbReference type="EMBL" id="ANP51495.1"/>
    </source>
</evidence>
<dbReference type="OrthoDB" id="3296785at2"/>
<dbReference type="Proteomes" id="UP001519309">
    <property type="component" value="Unassembled WGS sequence"/>
</dbReference>
<dbReference type="AlphaFoldDB" id="A0A1B1AY73"/>
<dbReference type="EMBL" id="CP016279">
    <property type="protein sequence ID" value="ANP51495.1"/>
    <property type="molecule type" value="Genomic_DNA"/>
</dbReference>
<name>A0A1B1AY73_9ACTN</name>
<proteinExistence type="predicted"/>
<reference evidence="1 3" key="1">
    <citation type="submission" date="2016-06" db="EMBL/GenBank/DDBJ databases">
        <title>Complete genome sequence of Streptomyces griseochromogenes ATCC 14511, the Blasticidin S producer.</title>
        <authorList>
            <person name="Wu L."/>
        </authorList>
    </citation>
    <scope>NUCLEOTIDE SEQUENCE [LARGE SCALE GENOMIC DNA]</scope>
    <source>
        <strain evidence="1 3">ATCC 14511</strain>
    </source>
</reference>
<reference evidence="2 4" key="2">
    <citation type="submission" date="2021-03" db="EMBL/GenBank/DDBJ databases">
        <title>Genomic Encyclopedia of Type Strains, Phase IV (KMG-IV): sequencing the most valuable type-strain genomes for metagenomic binning, comparative biology and taxonomic classification.</title>
        <authorList>
            <person name="Goeker M."/>
        </authorList>
    </citation>
    <scope>NUCLEOTIDE SEQUENCE [LARGE SCALE GENOMIC DNA]</scope>
    <source>
        <strain evidence="2 4">DSM 40499</strain>
    </source>
</reference>
<evidence type="ECO:0008006" key="5">
    <source>
        <dbReference type="Google" id="ProtNLM"/>
    </source>
</evidence>
<dbReference type="RefSeq" id="WP_067306026.1">
    <property type="nucleotide sequence ID" value="NZ_CP016279.1"/>
</dbReference>
<dbReference type="EMBL" id="JAGGLP010000005">
    <property type="protein sequence ID" value="MBP2049739.1"/>
    <property type="molecule type" value="Genomic_DNA"/>
</dbReference>
<evidence type="ECO:0000313" key="2">
    <source>
        <dbReference type="EMBL" id="MBP2049739.1"/>
    </source>
</evidence>
<dbReference type="InterPro" id="IPR046172">
    <property type="entry name" value="DUF6174"/>
</dbReference>
<dbReference type="PROSITE" id="PS51257">
    <property type="entry name" value="PROKAR_LIPOPROTEIN"/>
    <property type="match status" value="1"/>
</dbReference>
<dbReference type="Pfam" id="PF19671">
    <property type="entry name" value="DUF6174"/>
    <property type="match status" value="1"/>
</dbReference>
<accession>A0A1B1AY73</accession>
<protein>
    <recommendedName>
        <fullName evidence="5">Lipoprotein</fullName>
    </recommendedName>
</protein>